<gene>
    <name evidence="5" type="ORF">Tsubulata_014804</name>
</gene>
<dbReference type="AlphaFoldDB" id="A0A9Q0GAZ2"/>
<dbReference type="PANTHER" id="PTHR33491">
    <property type="entry name" value="OSJNBA0016N04.9 PROTEIN"/>
    <property type="match status" value="1"/>
</dbReference>
<dbReference type="InterPro" id="IPR025287">
    <property type="entry name" value="WAK_GUB"/>
</dbReference>
<dbReference type="Pfam" id="PF13947">
    <property type="entry name" value="GUB_WAK_bind"/>
    <property type="match status" value="1"/>
</dbReference>
<evidence type="ECO:0000256" key="2">
    <source>
        <dbReference type="ARBA" id="ARBA00022729"/>
    </source>
</evidence>
<comment type="caution">
    <text evidence="5">The sequence shown here is derived from an EMBL/GenBank/DDBJ whole genome shotgun (WGS) entry which is preliminary data.</text>
</comment>
<dbReference type="GO" id="GO:0016020">
    <property type="term" value="C:membrane"/>
    <property type="evidence" value="ECO:0007669"/>
    <property type="project" value="UniProtKB-SubCell"/>
</dbReference>
<evidence type="ECO:0000313" key="5">
    <source>
        <dbReference type="EMBL" id="KAJ4845645.1"/>
    </source>
</evidence>
<keyword evidence="2 3" id="KW-0732">Signal</keyword>
<sequence length="228" mass="25023">MNVKLVITALSLMFILLLLENIPQAKAQLDCGNQTCGNISIPYPFGMAPGCYKDDWFKIECNKTSNPPTVFIPSIKAEVLNFSDYKESVIVKGPIKSLGNCPAWKRSSNNSSTLVNLTGSSFMFSSVSNRFIAMGCNTLATITDDATLLISCKSTCSKERVAMEWEDPSGICQAQNYCTTSVQPGLRVLHPSVQSLNKGRDDDEDESKLAFLADEQCLVNTLEDVRKV</sequence>
<feature type="signal peptide" evidence="3">
    <location>
        <begin position="1"/>
        <end position="27"/>
    </location>
</feature>
<evidence type="ECO:0000256" key="3">
    <source>
        <dbReference type="SAM" id="SignalP"/>
    </source>
</evidence>
<reference evidence="5" key="1">
    <citation type="submission" date="2022-02" db="EMBL/GenBank/DDBJ databases">
        <authorList>
            <person name="Henning P.M."/>
            <person name="McCubbin A.G."/>
            <person name="Shore J.S."/>
        </authorList>
    </citation>
    <scope>NUCLEOTIDE SEQUENCE</scope>
    <source>
        <strain evidence="5">F60SS</strain>
        <tissue evidence="5">Leaves</tissue>
    </source>
</reference>
<organism evidence="5 6">
    <name type="scientific">Turnera subulata</name>
    <dbReference type="NCBI Taxonomy" id="218843"/>
    <lineage>
        <taxon>Eukaryota</taxon>
        <taxon>Viridiplantae</taxon>
        <taxon>Streptophyta</taxon>
        <taxon>Embryophyta</taxon>
        <taxon>Tracheophyta</taxon>
        <taxon>Spermatophyta</taxon>
        <taxon>Magnoliopsida</taxon>
        <taxon>eudicotyledons</taxon>
        <taxon>Gunneridae</taxon>
        <taxon>Pentapetalae</taxon>
        <taxon>rosids</taxon>
        <taxon>fabids</taxon>
        <taxon>Malpighiales</taxon>
        <taxon>Passifloraceae</taxon>
        <taxon>Turnera</taxon>
    </lineage>
</organism>
<proteinExistence type="predicted"/>
<protein>
    <recommendedName>
        <fullName evidence="4">Wall-associated receptor kinase galacturonan-binding domain-containing protein</fullName>
    </recommendedName>
</protein>
<dbReference type="EMBL" id="JAKUCV010001614">
    <property type="protein sequence ID" value="KAJ4845645.1"/>
    <property type="molecule type" value="Genomic_DNA"/>
</dbReference>
<evidence type="ECO:0000259" key="4">
    <source>
        <dbReference type="Pfam" id="PF13947"/>
    </source>
</evidence>
<feature type="domain" description="Wall-associated receptor kinase galacturonan-binding" evidence="4">
    <location>
        <begin position="31"/>
        <end position="89"/>
    </location>
</feature>
<name>A0A9Q0GAZ2_9ROSI</name>
<accession>A0A9Q0GAZ2</accession>
<dbReference type="Proteomes" id="UP001141552">
    <property type="component" value="Unassembled WGS sequence"/>
</dbReference>
<comment type="subcellular location">
    <subcellularLocation>
        <location evidence="1">Membrane</location>
        <topology evidence="1">Single-pass membrane protein</topology>
    </subcellularLocation>
</comment>
<dbReference type="OrthoDB" id="4062651at2759"/>
<keyword evidence="6" id="KW-1185">Reference proteome</keyword>
<dbReference type="GO" id="GO:0030247">
    <property type="term" value="F:polysaccharide binding"/>
    <property type="evidence" value="ECO:0007669"/>
    <property type="project" value="InterPro"/>
</dbReference>
<evidence type="ECO:0000256" key="1">
    <source>
        <dbReference type="ARBA" id="ARBA00004167"/>
    </source>
</evidence>
<feature type="chain" id="PRO_5040440619" description="Wall-associated receptor kinase galacturonan-binding domain-containing protein" evidence="3">
    <location>
        <begin position="28"/>
        <end position="228"/>
    </location>
</feature>
<evidence type="ECO:0000313" key="6">
    <source>
        <dbReference type="Proteomes" id="UP001141552"/>
    </source>
</evidence>
<reference evidence="5" key="2">
    <citation type="journal article" date="2023" name="Plants (Basel)">
        <title>Annotation of the Turnera subulata (Passifloraceae) Draft Genome Reveals the S-Locus Evolved after the Divergence of Turneroideae from Passifloroideae in a Stepwise Manner.</title>
        <authorList>
            <person name="Henning P.M."/>
            <person name="Roalson E.H."/>
            <person name="Mir W."/>
            <person name="McCubbin A.G."/>
            <person name="Shore J.S."/>
        </authorList>
    </citation>
    <scope>NUCLEOTIDE SEQUENCE</scope>
    <source>
        <strain evidence="5">F60SS</strain>
    </source>
</reference>